<evidence type="ECO:0000256" key="4">
    <source>
        <dbReference type="ARBA" id="ARBA00022729"/>
    </source>
</evidence>
<keyword evidence="2" id="KW-0964">Secreted</keyword>
<feature type="disulfide bond" evidence="8">
    <location>
        <begin position="123"/>
        <end position="136"/>
    </location>
</feature>
<gene>
    <name evidence="10" type="ORF">AMELA_G00163330</name>
</gene>
<dbReference type="SMART" id="SM00208">
    <property type="entry name" value="TNFR"/>
    <property type="match status" value="4"/>
</dbReference>
<proteinExistence type="predicted"/>
<dbReference type="PROSITE" id="PS50050">
    <property type="entry name" value="TNFR_NGFR_2"/>
    <property type="match status" value="1"/>
</dbReference>
<comment type="subcellular location">
    <subcellularLocation>
        <location evidence="1">Secreted</location>
    </subcellularLocation>
</comment>
<evidence type="ECO:0000259" key="9">
    <source>
        <dbReference type="PROSITE" id="PS50050"/>
    </source>
</evidence>
<feature type="disulfide bond" evidence="8">
    <location>
        <begin position="126"/>
        <end position="144"/>
    </location>
</feature>
<comment type="caution">
    <text evidence="10">The sequence shown here is derived from an EMBL/GenBank/DDBJ whole genome shotgun (WGS) entry which is preliminary data.</text>
</comment>
<dbReference type="GO" id="GO:0006915">
    <property type="term" value="P:apoptotic process"/>
    <property type="evidence" value="ECO:0007669"/>
    <property type="project" value="UniProtKB-KW"/>
</dbReference>
<dbReference type="EMBL" id="JAAGNN010000013">
    <property type="protein sequence ID" value="KAF4081601.1"/>
    <property type="molecule type" value="Genomic_DNA"/>
</dbReference>
<keyword evidence="5" id="KW-0677">Repeat</keyword>
<dbReference type="AlphaFoldDB" id="A0A7J6AIC1"/>
<evidence type="ECO:0000256" key="3">
    <source>
        <dbReference type="ARBA" id="ARBA00022703"/>
    </source>
</evidence>
<dbReference type="Pfam" id="PF00020">
    <property type="entry name" value="TNFR_c6"/>
    <property type="match status" value="2"/>
</dbReference>
<dbReference type="Pfam" id="PF21733">
    <property type="entry name" value="Death_3"/>
    <property type="match status" value="1"/>
</dbReference>
<dbReference type="Gene3D" id="2.10.50.10">
    <property type="entry name" value="Tumor Necrosis Factor Receptor, subunit A, domain 2"/>
    <property type="match status" value="3"/>
</dbReference>
<evidence type="ECO:0000256" key="8">
    <source>
        <dbReference type="PROSITE-ProRule" id="PRU00206"/>
    </source>
</evidence>
<dbReference type="InterPro" id="IPR048522">
    <property type="entry name" value="Death_3_fish"/>
</dbReference>
<evidence type="ECO:0000256" key="2">
    <source>
        <dbReference type="ARBA" id="ARBA00022525"/>
    </source>
</evidence>
<feature type="domain" description="TNFR-Cys" evidence="9">
    <location>
        <begin position="104"/>
        <end position="144"/>
    </location>
</feature>
<feature type="disulfide bond" evidence="8">
    <location>
        <begin position="105"/>
        <end position="120"/>
    </location>
</feature>
<dbReference type="PANTHER" id="PTHR23097:SF90">
    <property type="entry name" value="TUMOR NECROSIS FACTOR RECEPTOR SUPERFAMILY MEMBER 11B"/>
    <property type="match status" value="1"/>
</dbReference>
<dbReference type="InterPro" id="IPR001368">
    <property type="entry name" value="TNFR/NGFR_Cys_rich_reg"/>
</dbReference>
<protein>
    <recommendedName>
        <fullName evidence="9">TNFR-Cys domain-containing protein</fullName>
    </recommendedName>
</protein>
<feature type="repeat" description="TNFR-Cys" evidence="8">
    <location>
        <begin position="104"/>
        <end position="144"/>
    </location>
</feature>
<keyword evidence="11" id="KW-1185">Reference proteome</keyword>
<name>A0A7J6AIC1_AMEME</name>
<evidence type="ECO:0000256" key="5">
    <source>
        <dbReference type="ARBA" id="ARBA00022737"/>
    </source>
</evidence>
<evidence type="ECO:0000256" key="1">
    <source>
        <dbReference type="ARBA" id="ARBA00004613"/>
    </source>
</evidence>
<evidence type="ECO:0000256" key="6">
    <source>
        <dbReference type="ARBA" id="ARBA00023157"/>
    </source>
</evidence>
<keyword evidence="3" id="KW-0053">Apoptosis</keyword>
<organism evidence="10 11">
    <name type="scientific">Ameiurus melas</name>
    <name type="common">Black bullhead</name>
    <name type="synonym">Silurus melas</name>
    <dbReference type="NCBI Taxonomy" id="219545"/>
    <lineage>
        <taxon>Eukaryota</taxon>
        <taxon>Metazoa</taxon>
        <taxon>Chordata</taxon>
        <taxon>Craniata</taxon>
        <taxon>Vertebrata</taxon>
        <taxon>Euteleostomi</taxon>
        <taxon>Actinopterygii</taxon>
        <taxon>Neopterygii</taxon>
        <taxon>Teleostei</taxon>
        <taxon>Ostariophysi</taxon>
        <taxon>Siluriformes</taxon>
        <taxon>Ictaluridae</taxon>
        <taxon>Ameiurus</taxon>
    </lineage>
</organism>
<dbReference type="SUPFAM" id="SSF57586">
    <property type="entry name" value="TNF receptor-like"/>
    <property type="match status" value="2"/>
</dbReference>
<keyword evidence="7" id="KW-0325">Glycoprotein</keyword>
<evidence type="ECO:0000313" key="10">
    <source>
        <dbReference type="EMBL" id="KAF4081601.1"/>
    </source>
</evidence>
<sequence length="326" mass="36882">MDEVFLEVTNDASPRSVLKRGTRSSSLSTELGRDARAQTHMATREIILTVLVLYSSIAPSVIAENETTYQRKLPSGKIVTCERCLPGFRLQKHCTDTQRTVCRPCDAGFYTEFSNYIFDCLPCDWCSSDQTVAQECTRSSNRVCECKEGFYWNSHFCQQHTVCQKGYGVKVKGTPHRDTECESCAKGYYAAGNTPCVPHTPCKSEEKLLLNGTSTVDNVCFSCNSITQDGTVKLIKQHVIEIFKNQSTQKLHRIYRHLNGKDGVCRSLGDHDHCIQKLQQWLNKATEEQILSLPDKLHKHNGIAKNIKDSIKRIHDEINLCRNTLL</sequence>
<dbReference type="Proteomes" id="UP000593565">
    <property type="component" value="Unassembled WGS sequence"/>
</dbReference>
<dbReference type="InterPro" id="IPR052459">
    <property type="entry name" value="TNFRSF_decoy_receptor"/>
</dbReference>
<evidence type="ECO:0000256" key="7">
    <source>
        <dbReference type="ARBA" id="ARBA00023180"/>
    </source>
</evidence>
<keyword evidence="6 8" id="KW-1015">Disulfide bond</keyword>
<keyword evidence="4" id="KW-0732">Signal</keyword>
<reference evidence="10 11" key="1">
    <citation type="submission" date="2020-02" db="EMBL/GenBank/DDBJ databases">
        <title>A chromosome-scale genome assembly of the black bullhead catfish (Ameiurus melas).</title>
        <authorList>
            <person name="Wen M."/>
            <person name="Zham M."/>
            <person name="Cabau C."/>
            <person name="Klopp C."/>
            <person name="Donnadieu C."/>
            <person name="Roques C."/>
            <person name="Bouchez O."/>
            <person name="Lampietro C."/>
            <person name="Jouanno E."/>
            <person name="Herpin A."/>
            <person name="Louis A."/>
            <person name="Berthelot C."/>
            <person name="Parey E."/>
            <person name="Roest-Crollius H."/>
            <person name="Braasch I."/>
            <person name="Postlethwait J."/>
            <person name="Robinson-Rechavi M."/>
            <person name="Echchiki A."/>
            <person name="Begum T."/>
            <person name="Montfort J."/>
            <person name="Schartl M."/>
            <person name="Bobe J."/>
            <person name="Guiguen Y."/>
        </authorList>
    </citation>
    <scope>NUCLEOTIDE SEQUENCE [LARGE SCALE GENOMIC DNA]</scope>
    <source>
        <strain evidence="10">M_S1</strain>
        <tissue evidence="10">Blood</tissue>
    </source>
</reference>
<accession>A0A7J6AIC1</accession>
<dbReference type="GO" id="GO:0005576">
    <property type="term" value="C:extracellular region"/>
    <property type="evidence" value="ECO:0007669"/>
    <property type="project" value="UniProtKB-SubCell"/>
</dbReference>
<dbReference type="PANTHER" id="PTHR23097">
    <property type="entry name" value="TUMOR NECROSIS FACTOR RECEPTOR SUPERFAMILY MEMBER"/>
    <property type="match status" value="1"/>
</dbReference>
<evidence type="ECO:0000313" key="11">
    <source>
        <dbReference type="Proteomes" id="UP000593565"/>
    </source>
</evidence>